<dbReference type="PROSITE" id="PS50184">
    <property type="entry name" value="VWFC_2"/>
    <property type="match status" value="1"/>
</dbReference>
<comment type="caution">
    <text evidence="3">The sequence shown here is derived from an EMBL/GenBank/DDBJ whole genome shotgun (WGS) entry which is preliminary data.</text>
</comment>
<dbReference type="PANTHER" id="PTHR46252">
    <property type="entry name" value="BRORIN FAMILY MEMBER"/>
    <property type="match status" value="1"/>
</dbReference>
<gene>
    <name evidence="3" type="ORF">MGAL_10B046659</name>
</gene>
<dbReference type="GO" id="GO:0032281">
    <property type="term" value="C:AMPA glutamate receptor complex"/>
    <property type="evidence" value="ECO:0007669"/>
    <property type="project" value="TreeGrafter"/>
</dbReference>
<dbReference type="SMART" id="SM00214">
    <property type="entry name" value="VWC"/>
    <property type="match status" value="1"/>
</dbReference>
<dbReference type="InterPro" id="IPR001007">
    <property type="entry name" value="VWF_dom"/>
</dbReference>
<dbReference type="SUPFAM" id="SSF57603">
    <property type="entry name" value="FnI-like domain"/>
    <property type="match status" value="1"/>
</dbReference>
<keyword evidence="1" id="KW-0732">Signal</keyword>
<accession>A0A8B6HP93</accession>
<dbReference type="GO" id="GO:0030514">
    <property type="term" value="P:negative regulation of BMP signaling pathway"/>
    <property type="evidence" value="ECO:0007669"/>
    <property type="project" value="TreeGrafter"/>
</dbReference>
<dbReference type="PROSITE" id="PS01208">
    <property type="entry name" value="VWFC_1"/>
    <property type="match status" value="1"/>
</dbReference>
<proteinExistence type="predicted"/>
<dbReference type="Pfam" id="PF23331">
    <property type="entry name" value="VWC2L_C"/>
    <property type="match status" value="1"/>
</dbReference>
<evidence type="ECO:0000313" key="3">
    <source>
        <dbReference type="EMBL" id="VDI82151.1"/>
    </source>
</evidence>
<dbReference type="PANTHER" id="PTHR46252:SF3">
    <property type="entry name" value="KIELIN_CHORDIN-LIKE PROTEIN"/>
    <property type="match status" value="1"/>
</dbReference>
<reference evidence="3" key="1">
    <citation type="submission" date="2018-11" db="EMBL/GenBank/DDBJ databases">
        <authorList>
            <person name="Alioto T."/>
            <person name="Alioto T."/>
        </authorList>
    </citation>
    <scope>NUCLEOTIDE SEQUENCE</scope>
</reference>
<dbReference type="EMBL" id="UYJE01010328">
    <property type="protein sequence ID" value="VDI82151.1"/>
    <property type="molecule type" value="Genomic_DNA"/>
</dbReference>
<evidence type="ECO:0000259" key="2">
    <source>
        <dbReference type="PROSITE" id="PS50184"/>
    </source>
</evidence>
<dbReference type="GO" id="GO:0045202">
    <property type="term" value="C:synapse"/>
    <property type="evidence" value="ECO:0007669"/>
    <property type="project" value="UniProtKB-SubCell"/>
</dbReference>
<protein>
    <recommendedName>
        <fullName evidence="2">VWFC domain-containing protein</fullName>
    </recommendedName>
</protein>
<dbReference type="Pfam" id="PF23334">
    <property type="entry name" value="VWC2L_2nd"/>
    <property type="match status" value="1"/>
</dbReference>
<feature type="chain" id="PRO_5032651351" description="VWFC domain-containing protein" evidence="1">
    <location>
        <begin position="18"/>
        <end position="143"/>
    </location>
</feature>
<evidence type="ECO:0000313" key="4">
    <source>
        <dbReference type="Proteomes" id="UP000596742"/>
    </source>
</evidence>
<keyword evidence="4" id="KW-1185">Reference proteome</keyword>
<evidence type="ECO:0000256" key="1">
    <source>
        <dbReference type="SAM" id="SignalP"/>
    </source>
</evidence>
<dbReference type="GO" id="GO:0005615">
    <property type="term" value="C:extracellular space"/>
    <property type="evidence" value="ECO:0007669"/>
    <property type="project" value="TreeGrafter"/>
</dbReference>
<name>A0A8B6HP93_MYTGA</name>
<dbReference type="Gene3D" id="2.10.70.10">
    <property type="entry name" value="Complement Module, domain 1"/>
    <property type="match status" value="1"/>
</dbReference>
<feature type="signal peptide" evidence="1">
    <location>
        <begin position="1"/>
        <end position="17"/>
    </location>
</feature>
<dbReference type="Proteomes" id="UP000596742">
    <property type="component" value="Unassembled WGS sequence"/>
</dbReference>
<dbReference type="InterPro" id="IPR057856">
    <property type="entry name" value="VWC2L_C"/>
</dbReference>
<organism evidence="3 4">
    <name type="scientific">Mytilus galloprovincialis</name>
    <name type="common">Mediterranean mussel</name>
    <dbReference type="NCBI Taxonomy" id="29158"/>
    <lineage>
        <taxon>Eukaryota</taxon>
        <taxon>Metazoa</taxon>
        <taxon>Spiralia</taxon>
        <taxon>Lophotrochozoa</taxon>
        <taxon>Mollusca</taxon>
        <taxon>Bivalvia</taxon>
        <taxon>Autobranchia</taxon>
        <taxon>Pteriomorphia</taxon>
        <taxon>Mytilida</taxon>
        <taxon>Mytiloidea</taxon>
        <taxon>Mytilidae</taxon>
        <taxon>Mytilinae</taxon>
        <taxon>Mytilus</taxon>
    </lineage>
</organism>
<feature type="domain" description="VWFC" evidence="2">
    <location>
        <begin position="28"/>
        <end position="85"/>
    </location>
</feature>
<sequence>MMNFLLISVFILPLVYCVDPLPSISVVSGCSKDGKLYKEGESFKPTPCEHCFCNAGRVSCAILDCAMPSCVDAVRDPTKCCSVCPNGRNCYAGNTIIQAGKSVQIDDHTTCHCPTRFGFGMTALRAVCEIRVNTVTAQVVNVN</sequence>
<dbReference type="InterPro" id="IPR042979">
    <property type="entry name" value="VWC2/VWC2L"/>
</dbReference>
<dbReference type="AlphaFoldDB" id="A0A8B6HP93"/>
<dbReference type="OrthoDB" id="6152256at2759"/>